<evidence type="ECO:0000313" key="2">
    <source>
        <dbReference type="Proteomes" id="UP000789702"/>
    </source>
</evidence>
<organism evidence="1 2">
    <name type="scientific">Dentiscutata heterogama</name>
    <dbReference type="NCBI Taxonomy" id="1316150"/>
    <lineage>
        <taxon>Eukaryota</taxon>
        <taxon>Fungi</taxon>
        <taxon>Fungi incertae sedis</taxon>
        <taxon>Mucoromycota</taxon>
        <taxon>Glomeromycotina</taxon>
        <taxon>Glomeromycetes</taxon>
        <taxon>Diversisporales</taxon>
        <taxon>Gigasporaceae</taxon>
        <taxon>Dentiscutata</taxon>
    </lineage>
</organism>
<dbReference type="EMBL" id="CAJVPU010015133">
    <property type="protein sequence ID" value="CAG8644747.1"/>
    <property type="molecule type" value="Genomic_DNA"/>
</dbReference>
<protein>
    <submittedName>
        <fullName evidence="1">9999_t:CDS:1</fullName>
    </submittedName>
</protein>
<evidence type="ECO:0000313" key="1">
    <source>
        <dbReference type="EMBL" id="CAG8644747.1"/>
    </source>
</evidence>
<reference evidence="1" key="1">
    <citation type="submission" date="2021-06" db="EMBL/GenBank/DDBJ databases">
        <authorList>
            <person name="Kallberg Y."/>
            <person name="Tangrot J."/>
            <person name="Rosling A."/>
        </authorList>
    </citation>
    <scope>NUCLEOTIDE SEQUENCE</scope>
    <source>
        <strain evidence="1">IL203A</strain>
    </source>
</reference>
<sequence length="53" mass="5602">ELIGSERFLKLSNLLVSLSLGHIGNSVDNVEIIASADWNAFNITNSSLSSAAL</sequence>
<feature type="non-terminal residue" evidence="1">
    <location>
        <position position="1"/>
    </location>
</feature>
<proteinExistence type="predicted"/>
<name>A0ACA9NDF0_9GLOM</name>
<comment type="caution">
    <text evidence="1">The sequence shown here is derived from an EMBL/GenBank/DDBJ whole genome shotgun (WGS) entry which is preliminary data.</text>
</comment>
<gene>
    <name evidence="1" type="ORF">DHETER_LOCUS9008</name>
</gene>
<accession>A0ACA9NDF0</accession>
<keyword evidence="2" id="KW-1185">Reference proteome</keyword>
<dbReference type="Proteomes" id="UP000789702">
    <property type="component" value="Unassembled WGS sequence"/>
</dbReference>